<keyword evidence="3" id="KW-1185">Reference proteome</keyword>
<evidence type="ECO:0000313" key="2">
    <source>
        <dbReference type="EMBL" id="KAF2033189.1"/>
    </source>
</evidence>
<evidence type="ECO:0000313" key="3">
    <source>
        <dbReference type="Proteomes" id="UP000799777"/>
    </source>
</evidence>
<dbReference type="AlphaFoldDB" id="A0A9P4HGI6"/>
<protein>
    <submittedName>
        <fullName evidence="2">Uncharacterized protein</fullName>
    </submittedName>
</protein>
<evidence type="ECO:0000256" key="1">
    <source>
        <dbReference type="SAM" id="MobiDB-lite"/>
    </source>
</evidence>
<comment type="caution">
    <text evidence="2">The sequence shown here is derived from an EMBL/GenBank/DDBJ whole genome shotgun (WGS) entry which is preliminary data.</text>
</comment>
<proteinExistence type="predicted"/>
<accession>A0A9P4HGI6</accession>
<sequence length="398" mass="44802">MAKNSGAGGTRSTSALSGFVGGTTSFHKRKRSASKRCASSDTKSSAQPEDVEMVNTGEPEAARSGNADSFSSKSSRRNLGPRDTISMPLDDSNLPEPQECAALFLPADAKRFWYLGFLEDWQDFNKHALKFWKSDKCQSAFANIQHDLLLPPRSTERDLAEISTGDEHLKTFFQRDVLEVVQAVWNKLLQIKSMRGDNVPQQLQLGNLWEIDLGNDQTAWQPSFVVKAPRSDCDDEPRLLGQVEYLGGMKEALTWAIKEATRNTWGSLRCVLGDIASYMLLSSTRYGFIVSANEIIFLRFECREKVEYDVPDPEEDDPIDLFVEPWLSYSQPISFGEVLNETEGQEKVPVKLALLYVLYLGTQEGWDLYGEYGECRSYGEYTKAGERYVPPKPSCMKF</sequence>
<dbReference type="EMBL" id="ML978168">
    <property type="protein sequence ID" value="KAF2033189.1"/>
    <property type="molecule type" value="Genomic_DNA"/>
</dbReference>
<gene>
    <name evidence="2" type="ORF">EK21DRAFT_59214</name>
</gene>
<name>A0A9P4HGI6_9PLEO</name>
<feature type="region of interest" description="Disordered" evidence="1">
    <location>
        <begin position="1"/>
        <end position="92"/>
    </location>
</feature>
<dbReference type="OrthoDB" id="3792603at2759"/>
<organism evidence="2 3">
    <name type="scientific">Setomelanomma holmii</name>
    <dbReference type="NCBI Taxonomy" id="210430"/>
    <lineage>
        <taxon>Eukaryota</taxon>
        <taxon>Fungi</taxon>
        <taxon>Dikarya</taxon>
        <taxon>Ascomycota</taxon>
        <taxon>Pezizomycotina</taxon>
        <taxon>Dothideomycetes</taxon>
        <taxon>Pleosporomycetidae</taxon>
        <taxon>Pleosporales</taxon>
        <taxon>Pleosporineae</taxon>
        <taxon>Phaeosphaeriaceae</taxon>
        <taxon>Setomelanomma</taxon>
    </lineage>
</organism>
<dbReference type="Proteomes" id="UP000799777">
    <property type="component" value="Unassembled WGS sequence"/>
</dbReference>
<reference evidence="2" key="1">
    <citation type="journal article" date="2020" name="Stud. Mycol.">
        <title>101 Dothideomycetes genomes: a test case for predicting lifestyles and emergence of pathogens.</title>
        <authorList>
            <person name="Haridas S."/>
            <person name="Albert R."/>
            <person name="Binder M."/>
            <person name="Bloem J."/>
            <person name="Labutti K."/>
            <person name="Salamov A."/>
            <person name="Andreopoulos B."/>
            <person name="Baker S."/>
            <person name="Barry K."/>
            <person name="Bills G."/>
            <person name="Bluhm B."/>
            <person name="Cannon C."/>
            <person name="Castanera R."/>
            <person name="Culley D."/>
            <person name="Daum C."/>
            <person name="Ezra D."/>
            <person name="Gonzalez J."/>
            <person name="Henrissat B."/>
            <person name="Kuo A."/>
            <person name="Liang C."/>
            <person name="Lipzen A."/>
            <person name="Lutzoni F."/>
            <person name="Magnuson J."/>
            <person name="Mondo S."/>
            <person name="Nolan M."/>
            <person name="Ohm R."/>
            <person name="Pangilinan J."/>
            <person name="Park H.-J."/>
            <person name="Ramirez L."/>
            <person name="Alfaro M."/>
            <person name="Sun H."/>
            <person name="Tritt A."/>
            <person name="Yoshinaga Y."/>
            <person name="Zwiers L.-H."/>
            <person name="Turgeon B."/>
            <person name="Goodwin S."/>
            <person name="Spatafora J."/>
            <person name="Crous P."/>
            <person name="Grigoriev I."/>
        </authorList>
    </citation>
    <scope>NUCLEOTIDE SEQUENCE</scope>
    <source>
        <strain evidence="2">CBS 110217</strain>
    </source>
</reference>